<proteinExistence type="predicted"/>
<protein>
    <submittedName>
        <fullName evidence="1">VWA domain-containing protein</fullName>
    </submittedName>
</protein>
<dbReference type="InterPro" id="IPR036465">
    <property type="entry name" value="vWFA_dom_sf"/>
</dbReference>
<dbReference type="Proteomes" id="UP001149140">
    <property type="component" value="Unassembled WGS sequence"/>
</dbReference>
<dbReference type="AlphaFoldDB" id="A0A9X3S6B8"/>
<gene>
    <name evidence="1" type="ORF">OM076_40160</name>
</gene>
<organism evidence="1 2">
    <name type="scientific">Solirubrobacter ginsenosidimutans</name>
    <dbReference type="NCBI Taxonomy" id="490573"/>
    <lineage>
        <taxon>Bacteria</taxon>
        <taxon>Bacillati</taxon>
        <taxon>Actinomycetota</taxon>
        <taxon>Thermoleophilia</taxon>
        <taxon>Solirubrobacterales</taxon>
        <taxon>Solirubrobacteraceae</taxon>
        <taxon>Solirubrobacter</taxon>
    </lineage>
</organism>
<dbReference type="EMBL" id="JAPDOD010000068">
    <property type="protein sequence ID" value="MDA0166547.1"/>
    <property type="molecule type" value="Genomic_DNA"/>
</dbReference>
<sequence>MGQDDPPPDSTRTGEAAIVWLAIFLGSKVVRAVFRMARAVYRAIPADDRPPPPVVGLLIDVSASMRESFTNEAVGETSRFESALAALGDFARRGGTMVTSRLEGQGNAVRVFAYAFGVRGTSDGVCDLLSLMTLLRGRPEPEESGEGEDDDAPVMSDPYEYLRAVAEHEQRGGWAAWIDTNVDRRSAANLAANLHSHPALSSMLRDVLPDLSSADIEVLLSAERARAARGVRNVRGRYRATREIGGSDAVAAARQVHRAGGRDALRQKVVVANRMVTTLSHHVLDESELRAALDDPELRELIQASLRARLDEAGDTTLTVDQLAELLRSPAVGDARGLNDLLYGTTPMCAALEKAERRFARLRGAEDAVLVIVSDGDPTDGEPLATVERIRAHGVLVMSCFVTRKDLLAPRSLATHPGEDWDRAARLMFECASPADDAPQTRFLLDHGWSAPPGARFFAQLNHSAVLSEFLRSARG</sequence>
<reference evidence="1" key="1">
    <citation type="submission" date="2022-10" db="EMBL/GenBank/DDBJ databases">
        <title>The WGS of Solirubrobacter ginsenosidimutans DSM 21036.</title>
        <authorList>
            <person name="Jiang Z."/>
        </authorList>
    </citation>
    <scope>NUCLEOTIDE SEQUENCE</scope>
    <source>
        <strain evidence="1">DSM 21036</strain>
    </source>
</reference>
<dbReference type="SUPFAM" id="SSF53300">
    <property type="entry name" value="vWA-like"/>
    <property type="match status" value="1"/>
</dbReference>
<comment type="caution">
    <text evidence="1">The sequence shown here is derived from an EMBL/GenBank/DDBJ whole genome shotgun (WGS) entry which is preliminary data.</text>
</comment>
<dbReference type="Gene3D" id="3.40.50.410">
    <property type="entry name" value="von Willebrand factor, type A domain"/>
    <property type="match status" value="1"/>
</dbReference>
<evidence type="ECO:0000313" key="2">
    <source>
        <dbReference type="Proteomes" id="UP001149140"/>
    </source>
</evidence>
<name>A0A9X3S6B8_9ACTN</name>
<accession>A0A9X3S6B8</accession>
<keyword evidence="2" id="KW-1185">Reference proteome</keyword>
<dbReference type="RefSeq" id="WP_270045805.1">
    <property type="nucleotide sequence ID" value="NZ_JAPDOD010000068.1"/>
</dbReference>
<evidence type="ECO:0000313" key="1">
    <source>
        <dbReference type="EMBL" id="MDA0166547.1"/>
    </source>
</evidence>